<proteinExistence type="inferred from homology"/>
<evidence type="ECO:0000256" key="6">
    <source>
        <dbReference type="ARBA" id="ARBA00022892"/>
    </source>
</evidence>
<protein>
    <recommendedName>
        <fullName evidence="11">Coatomer subunit gamma</fullName>
    </recommendedName>
</protein>
<evidence type="ECO:0000256" key="12">
    <source>
        <dbReference type="SAM" id="MobiDB-lite"/>
    </source>
</evidence>
<feature type="domain" description="Clathrin/coatomer adaptor adaptin-like N-terminal" evidence="13">
    <location>
        <begin position="24"/>
        <end position="585"/>
    </location>
</feature>
<dbReference type="GO" id="GO:0009306">
    <property type="term" value="P:protein secretion"/>
    <property type="evidence" value="ECO:0007669"/>
    <property type="project" value="TreeGrafter"/>
</dbReference>
<keyword evidence="6 11" id="KW-0931">ER-Golgi transport</keyword>
<feature type="region of interest" description="Disordered" evidence="12">
    <location>
        <begin position="637"/>
        <end position="679"/>
    </location>
</feature>
<feature type="domain" description="Coatomer subunit gamma C-terminal" evidence="15">
    <location>
        <begin position="847"/>
        <end position="959"/>
    </location>
</feature>
<dbReference type="Pfam" id="PF16381">
    <property type="entry name" value="Coatomer_g_Cpla"/>
    <property type="match status" value="1"/>
</dbReference>
<comment type="similarity">
    <text evidence="2 11">Belongs to the COPG family.</text>
</comment>
<dbReference type="SUPFAM" id="SSF48371">
    <property type="entry name" value="ARM repeat"/>
    <property type="match status" value="1"/>
</dbReference>
<comment type="subcellular location">
    <subcellularLocation>
        <location evidence="11">Cytoplasm</location>
    </subcellularLocation>
    <subcellularLocation>
        <location evidence="1 11">Golgi apparatus membrane</location>
        <topology evidence="1 11">Peripheral membrane protein</topology>
        <orientation evidence="1 11">Cytoplasmic side</orientation>
    </subcellularLocation>
    <subcellularLocation>
        <location evidence="11">Cytoplasmic vesicle</location>
        <location evidence="11">COPI-coated vesicle membrane</location>
        <topology evidence="11">Peripheral membrane protein</topology>
        <orientation evidence="11">Cytoplasmic side</orientation>
    </subcellularLocation>
</comment>
<feature type="compositionally biased region" description="Low complexity" evidence="12">
    <location>
        <begin position="200"/>
        <end position="211"/>
    </location>
</feature>
<keyword evidence="8 11" id="KW-0333">Golgi apparatus</keyword>
<keyword evidence="3 11" id="KW-0813">Transport</keyword>
<dbReference type="PANTHER" id="PTHR10261">
    <property type="entry name" value="COATOMER SUBUNIT GAMMA"/>
    <property type="match status" value="1"/>
</dbReference>
<dbReference type="InterPro" id="IPR013041">
    <property type="entry name" value="Clathrin_app_Ig-like_sf"/>
</dbReference>
<dbReference type="InterPro" id="IPR037067">
    <property type="entry name" value="Coatomer_gsu_app_sf"/>
</dbReference>
<dbReference type="Pfam" id="PF01602">
    <property type="entry name" value="Adaptin_N"/>
    <property type="match status" value="1"/>
</dbReference>
<evidence type="ECO:0000313" key="17">
    <source>
        <dbReference type="Proteomes" id="UP000262825"/>
    </source>
</evidence>
<keyword evidence="17" id="KW-1185">Reference proteome</keyword>
<dbReference type="EMBL" id="UFAJ01000900">
    <property type="protein sequence ID" value="SSD61798.1"/>
    <property type="molecule type" value="Genomic_DNA"/>
</dbReference>
<dbReference type="InterPro" id="IPR016024">
    <property type="entry name" value="ARM-type_fold"/>
</dbReference>
<accession>A0A376BAS5</accession>
<feature type="compositionally biased region" description="Polar residues" evidence="12">
    <location>
        <begin position="665"/>
        <end position="679"/>
    </location>
</feature>
<dbReference type="Proteomes" id="UP000262825">
    <property type="component" value="Unassembled WGS sequence"/>
</dbReference>
<dbReference type="GO" id="GO:0005793">
    <property type="term" value="C:endoplasmic reticulum-Golgi intermediate compartment"/>
    <property type="evidence" value="ECO:0007669"/>
    <property type="project" value="TreeGrafter"/>
</dbReference>
<evidence type="ECO:0000259" key="15">
    <source>
        <dbReference type="Pfam" id="PF16381"/>
    </source>
</evidence>
<dbReference type="AlphaFoldDB" id="A0A376BAS5"/>
<evidence type="ECO:0000256" key="11">
    <source>
        <dbReference type="PIRNR" id="PIRNR037093"/>
    </source>
</evidence>
<dbReference type="FunFam" id="2.60.40.1480:FF:000001">
    <property type="entry name" value="Coatomer subunit gamma"/>
    <property type="match status" value="1"/>
</dbReference>
<dbReference type="InterPro" id="IPR011989">
    <property type="entry name" value="ARM-like"/>
</dbReference>
<dbReference type="Gene3D" id="2.60.40.1480">
    <property type="entry name" value="Coatomer, gamma subunit, appendage domain"/>
    <property type="match status" value="1"/>
</dbReference>
<dbReference type="InterPro" id="IPR009028">
    <property type="entry name" value="Coatomer/calthrin_app_sub_C"/>
</dbReference>
<keyword evidence="10 11" id="KW-0968">Cytoplasmic vesicle</keyword>
<dbReference type="GO" id="GO:0005783">
    <property type="term" value="C:endoplasmic reticulum"/>
    <property type="evidence" value="ECO:0007669"/>
    <property type="project" value="TreeGrafter"/>
</dbReference>
<dbReference type="InterPro" id="IPR012295">
    <property type="entry name" value="TBP_dom_sf"/>
</dbReference>
<evidence type="ECO:0000256" key="7">
    <source>
        <dbReference type="ARBA" id="ARBA00022927"/>
    </source>
</evidence>
<comment type="function">
    <text evidence="11">The coatomer is a cytosolic protein complex that binds to dilysine motifs and reversibly associates with Golgi non-clathrin-coated vesicles, which further mediate biosynthetic protein transport from the ER, via the Golgi up to the trans Golgi network. Coatomer complex is required for budding from Golgi membranes, and is essential for the retrograde Golgi-to-ER transport of dilysine-tagged proteins.</text>
</comment>
<dbReference type="InterPro" id="IPR017106">
    <property type="entry name" value="Coatomer_gsu"/>
</dbReference>
<keyword evidence="5" id="KW-0677">Repeat</keyword>
<comment type="subunit">
    <text evidence="11">Oligomeric complex.</text>
</comment>
<feature type="compositionally biased region" description="Basic and acidic residues" evidence="12">
    <location>
        <begin position="1"/>
        <end position="10"/>
    </location>
</feature>
<feature type="region of interest" description="Disordered" evidence="12">
    <location>
        <begin position="1"/>
        <end position="22"/>
    </location>
</feature>
<keyword evidence="4 11" id="KW-0963">Cytoplasm</keyword>
<feature type="domain" description="Coatomer gamma subunit appendage Ig-like subdomain" evidence="14">
    <location>
        <begin position="707"/>
        <end position="844"/>
    </location>
</feature>
<evidence type="ECO:0000256" key="2">
    <source>
        <dbReference type="ARBA" id="ARBA00010720"/>
    </source>
</evidence>
<feature type="compositionally biased region" description="Basic and acidic residues" evidence="12">
    <location>
        <begin position="637"/>
        <end position="649"/>
    </location>
</feature>
<evidence type="ECO:0000256" key="8">
    <source>
        <dbReference type="ARBA" id="ARBA00023034"/>
    </source>
</evidence>
<dbReference type="Gene3D" id="3.30.310.10">
    <property type="entry name" value="TATA-Binding Protein"/>
    <property type="match status" value="1"/>
</dbReference>
<dbReference type="GO" id="GO:0030126">
    <property type="term" value="C:COPI vesicle coat"/>
    <property type="evidence" value="ECO:0007669"/>
    <property type="project" value="InterPro"/>
</dbReference>
<dbReference type="SUPFAM" id="SSF49348">
    <property type="entry name" value="Clathrin adaptor appendage domain"/>
    <property type="match status" value="1"/>
</dbReference>
<gene>
    <name evidence="16" type="ORF">SCODWIG_03559</name>
</gene>
<dbReference type="InterPro" id="IPR013040">
    <property type="entry name" value="Coatomer_gsu_app_Ig-like_dom"/>
</dbReference>
<dbReference type="PIRSF" id="PIRSF037093">
    <property type="entry name" value="Coatomer_gamma_subunit"/>
    <property type="match status" value="1"/>
</dbReference>
<dbReference type="GO" id="GO:0000139">
    <property type="term" value="C:Golgi membrane"/>
    <property type="evidence" value="ECO:0007669"/>
    <property type="project" value="UniProtKB-SubCell"/>
</dbReference>
<dbReference type="GO" id="GO:0006888">
    <property type="term" value="P:endoplasmic reticulum to Golgi vesicle-mediated transport"/>
    <property type="evidence" value="ECO:0007669"/>
    <property type="project" value="TreeGrafter"/>
</dbReference>
<evidence type="ECO:0000256" key="3">
    <source>
        <dbReference type="ARBA" id="ARBA00022448"/>
    </source>
</evidence>
<evidence type="ECO:0000313" key="16">
    <source>
        <dbReference type="EMBL" id="SSD61798.1"/>
    </source>
</evidence>
<feature type="region of interest" description="Disordered" evidence="12">
    <location>
        <begin position="198"/>
        <end position="217"/>
    </location>
</feature>
<dbReference type="Pfam" id="PF08752">
    <property type="entry name" value="COP-gamma_platf"/>
    <property type="match status" value="1"/>
</dbReference>
<evidence type="ECO:0000256" key="4">
    <source>
        <dbReference type="ARBA" id="ARBA00022490"/>
    </source>
</evidence>
<dbReference type="InterPro" id="IPR002553">
    <property type="entry name" value="Clathrin/coatomer_adapt-like_N"/>
</dbReference>
<reference evidence="17" key="1">
    <citation type="submission" date="2018-06" db="EMBL/GenBank/DDBJ databases">
        <authorList>
            <person name="Guldener U."/>
        </authorList>
    </citation>
    <scope>NUCLEOTIDE SEQUENCE [LARGE SCALE GENOMIC DNA]</scope>
    <source>
        <strain evidence="17">UTAD17</strain>
    </source>
</reference>
<keyword evidence="9 11" id="KW-0472">Membrane</keyword>
<dbReference type="GO" id="GO:0006891">
    <property type="term" value="P:intra-Golgi vesicle-mediated transport"/>
    <property type="evidence" value="ECO:0007669"/>
    <property type="project" value="TreeGrafter"/>
</dbReference>
<dbReference type="InterPro" id="IPR032154">
    <property type="entry name" value="Coatomer_g_Cpla"/>
</dbReference>
<evidence type="ECO:0000256" key="5">
    <source>
        <dbReference type="ARBA" id="ARBA00022737"/>
    </source>
</evidence>
<dbReference type="GO" id="GO:0006886">
    <property type="term" value="P:intracellular protein transport"/>
    <property type="evidence" value="ECO:0007669"/>
    <property type="project" value="InterPro"/>
</dbReference>
<evidence type="ECO:0000256" key="1">
    <source>
        <dbReference type="ARBA" id="ARBA00004255"/>
    </source>
</evidence>
<evidence type="ECO:0000256" key="10">
    <source>
        <dbReference type="ARBA" id="ARBA00023329"/>
    </source>
</evidence>
<dbReference type="PANTHER" id="PTHR10261:SF0">
    <property type="entry name" value="COATOMER SUBUNIT GAMMA-2"/>
    <property type="match status" value="1"/>
</dbReference>
<evidence type="ECO:0000259" key="14">
    <source>
        <dbReference type="Pfam" id="PF08752"/>
    </source>
</evidence>
<dbReference type="Gene3D" id="1.25.10.10">
    <property type="entry name" value="Leucine-rich Repeat Variant"/>
    <property type="match status" value="2"/>
</dbReference>
<evidence type="ECO:0000256" key="9">
    <source>
        <dbReference type="ARBA" id="ARBA00023136"/>
    </source>
</evidence>
<sequence length="961" mass="107250">MSAYKKKNENDISSSSSGSEVPDKMSIYQDCLKTFNESPISPKKCRLLLAKLLNILTLEGYKKSFTTSEATTLFFSVSKLFQHQNNDSLRQMVYLVIKELSSISEDTLMVTSSIMKDIQSGDNLIKPNAVRTLTRVLDETTAFSAERLFKNCIVSPDSSVCSASLVSSYHVLPIAETTVKRYGTEAMQAIFTPKKVSTYNNNSSSSSSNNNGDEGGSKFYPQSSYMSEYHAFGLTYKLKNNDKIALMKLIQNDFNSLKNQFLKVEWIKVVGELIYKDSSLFSNFEQLLYNGLYQSYEAVKLEIAKLITTLIVDNIAPVNDQLFGSVLEVLKQFLVVPRTSTRFASVRLLNKLAMVAPTKISVCNPELESLINDKNRNISTFAITTLLKTGNSSNIASLISTINKFTHDVSDDFKIIIVDAIRTLSIKFPNEWNVILQFLIDSLKNSDGGIKFKNSVVDCLIDLVQFVPSSKESALENLCDFIEDCEYSEVLVRVLHILGDYGPTASKPSLYVRHIYNRVTLENSIIRSAAVVALSKFVIINGGNNASADPTLAKNIISLLENIKENDVDDEVRDRSAVALECIKENHPDLIKSSKTFDLSVLESKLTQYVTNHEFDSPFDTSSVPQYSEDERRALELKRKQDEINDKNSGDFSSAGKKSKKTDASTKNNGSLGASSSNTTFEQRAKIIHEYTEKLYEASIIPSDGSSKFGKLLNSCGPVPLTEPESEFVISAIKHIFQNYIVLQYNIENTLTDSAVENVQVEVNTNTNKTSNLVFDSSTIIDQLMPGANEQCYAIFEKTSESIKEEEFSNILTFVTKEIDPATQQPFAGDEGFDDEYEFDPLLLTCGDYLQPLFTADFRQDLSKLSFGDSCVYNIKENITLQQAVDKIVLNTNCLPLENTQFIMDESEKHILKLFGKSCLNDDIKIGILIKMIKSSKGIALKAEARSNDQELCSDLVNSLI</sequence>
<evidence type="ECO:0000259" key="13">
    <source>
        <dbReference type="Pfam" id="PF01602"/>
    </source>
</evidence>
<dbReference type="SUPFAM" id="SSF55711">
    <property type="entry name" value="Subdomain of clathrin and coatomer appendage domain"/>
    <property type="match status" value="1"/>
</dbReference>
<dbReference type="VEuPathDB" id="FungiDB:SCODWIG_03559"/>
<keyword evidence="7 11" id="KW-0653">Protein transport</keyword>
<name>A0A376BAS5_9ASCO</name>
<organism evidence="16 17">
    <name type="scientific">Saccharomycodes ludwigii</name>
    <dbReference type="NCBI Taxonomy" id="36035"/>
    <lineage>
        <taxon>Eukaryota</taxon>
        <taxon>Fungi</taxon>
        <taxon>Dikarya</taxon>
        <taxon>Ascomycota</taxon>
        <taxon>Saccharomycotina</taxon>
        <taxon>Saccharomycetes</taxon>
        <taxon>Saccharomycodales</taxon>
        <taxon>Saccharomycodaceae</taxon>
        <taxon>Saccharomycodes</taxon>
    </lineage>
</organism>
<dbReference type="GO" id="GO:0005198">
    <property type="term" value="F:structural molecule activity"/>
    <property type="evidence" value="ECO:0007669"/>
    <property type="project" value="InterPro"/>
</dbReference>